<dbReference type="Proteomes" id="UP000636800">
    <property type="component" value="Chromosome 3"/>
</dbReference>
<evidence type="ECO:0000313" key="2">
    <source>
        <dbReference type="EMBL" id="KAG0489994.1"/>
    </source>
</evidence>
<evidence type="ECO:0000313" key="4">
    <source>
        <dbReference type="Proteomes" id="UP000639772"/>
    </source>
</evidence>
<reference evidence="3 4" key="1">
    <citation type="journal article" date="2020" name="Nat. Food">
        <title>A phased Vanilla planifolia genome enables genetic improvement of flavour and production.</title>
        <authorList>
            <person name="Hasing T."/>
            <person name="Tang H."/>
            <person name="Brym M."/>
            <person name="Khazi F."/>
            <person name="Huang T."/>
            <person name="Chambers A.H."/>
        </authorList>
    </citation>
    <scope>NUCLEOTIDE SEQUENCE [LARGE SCALE GENOMIC DNA]</scope>
    <source>
        <tissue evidence="2">Leaf</tissue>
    </source>
</reference>
<comment type="caution">
    <text evidence="2">The sequence shown here is derived from an EMBL/GenBank/DDBJ whole genome shotgun (WGS) entry which is preliminary data.</text>
</comment>
<dbReference type="Proteomes" id="UP000639772">
    <property type="component" value="Chromosome 3"/>
</dbReference>
<organism evidence="2 4">
    <name type="scientific">Vanilla planifolia</name>
    <name type="common">Vanilla</name>
    <dbReference type="NCBI Taxonomy" id="51239"/>
    <lineage>
        <taxon>Eukaryota</taxon>
        <taxon>Viridiplantae</taxon>
        <taxon>Streptophyta</taxon>
        <taxon>Embryophyta</taxon>
        <taxon>Tracheophyta</taxon>
        <taxon>Spermatophyta</taxon>
        <taxon>Magnoliopsida</taxon>
        <taxon>Liliopsida</taxon>
        <taxon>Asparagales</taxon>
        <taxon>Orchidaceae</taxon>
        <taxon>Vanilloideae</taxon>
        <taxon>Vanilleae</taxon>
        <taxon>Vanilla</taxon>
    </lineage>
</organism>
<proteinExistence type="predicted"/>
<sequence length="95" mass="10497">MEQKGLKNIYWLMRYIEACSHVPLKARLAPHKAANSTPPMLKTVKRELFSDFCRWPLRLGCVTITGLYSGRAPPLQAGLALCGELAQPQASTLAT</sequence>
<name>A0A835RF65_VANPL</name>
<keyword evidence="3" id="KW-1185">Reference proteome</keyword>
<evidence type="ECO:0000313" key="3">
    <source>
        <dbReference type="Proteomes" id="UP000636800"/>
    </source>
</evidence>
<protein>
    <submittedName>
        <fullName evidence="2">Uncharacterized protein</fullName>
    </submittedName>
</protein>
<evidence type="ECO:0000313" key="1">
    <source>
        <dbReference type="EMBL" id="KAG0488281.1"/>
    </source>
</evidence>
<dbReference type="EMBL" id="JADCNM010000003">
    <property type="protein sequence ID" value="KAG0489994.1"/>
    <property type="molecule type" value="Genomic_DNA"/>
</dbReference>
<dbReference type="EMBL" id="JADCNL010000003">
    <property type="protein sequence ID" value="KAG0488281.1"/>
    <property type="molecule type" value="Genomic_DNA"/>
</dbReference>
<dbReference type="AlphaFoldDB" id="A0A835RF65"/>
<gene>
    <name evidence="2" type="ORF">HPP92_006857</name>
    <name evidence="1" type="ORF">HPP92_007092</name>
</gene>
<accession>A0A835RF65</accession>